<keyword evidence="3" id="KW-1185">Reference proteome</keyword>
<dbReference type="EMBL" id="JARKNE010000009">
    <property type="protein sequence ID" value="KAK5802451.1"/>
    <property type="molecule type" value="Genomic_DNA"/>
</dbReference>
<organism evidence="2 3">
    <name type="scientific">Gossypium arboreum</name>
    <name type="common">Tree cotton</name>
    <name type="synonym">Gossypium nanking</name>
    <dbReference type="NCBI Taxonomy" id="29729"/>
    <lineage>
        <taxon>Eukaryota</taxon>
        <taxon>Viridiplantae</taxon>
        <taxon>Streptophyta</taxon>
        <taxon>Embryophyta</taxon>
        <taxon>Tracheophyta</taxon>
        <taxon>Spermatophyta</taxon>
        <taxon>Magnoliopsida</taxon>
        <taxon>eudicotyledons</taxon>
        <taxon>Gunneridae</taxon>
        <taxon>Pentapetalae</taxon>
        <taxon>rosids</taxon>
        <taxon>malvids</taxon>
        <taxon>Malvales</taxon>
        <taxon>Malvaceae</taxon>
        <taxon>Malvoideae</taxon>
        <taxon>Gossypium</taxon>
    </lineage>
</organism>
<proteinExistence type="predicted"/>
<dbReference type="Pfam" id="PF00078">
    <property type="entry name" value="RVT_1"/>
    <property type="match status" value="1"/>
</dbReference>
<dbReference type="Proteomes" id="UP001358586">
    <property type="component" value="Chromosome 9"/>
</dbReference>
<evidence type="ECO:0000259" key="1">
    <source>
        <dbReference type="PROSITE" id="PS50878"/>
    </source>
</evidence>
<dbReference type="SUPFAM" id="SSF56672">
    <property type="entry name" value="DNA/RNA polymerases"/>
    <property type="match status" value="1"/>
</dbReference>
<dbReference type="InterPro" id="IPR000477">
    <property type="entry name" value="RT_dom"/>
</dbReference>
<dbReference type="InterPro" id="IPR043502">
    <property type="entry name" value="DNA/RNA_pol_sf"/>
</dbReference>
<protein>
    <recommendedName>
        <fullName evidence="1">Reverse transcriptase domain-containing protein</fullName>
    </recommendedName>
</protein>
<evidence type="ECO:0000313" key="3">
    <source>
        <dbReference type="Proteomes" id="UP001358586"/>
    </source>
</evidence>
<sequence length="141" mass="15957">MAVKLDMSKAYDKVEWDFLKEVMLLMGFAEEWVTLVMRCISTISYIVNINGNRGSVFKPTRGLRQGYPLSPYLFLICNEGLLSLIRLAVEEGFLKGVKVSRRGPAISHLLFANDCIVFGEATKERATILKDILKEYERCSG</sequence>
<dbReference type="PANTHER" id="PTHR31635">
    <property type="entry name" value="REVERSE TRANSCRIPTASE DOMAIN-CONTAINING PROTEIN-RELATED"/>
    <property type="match status" value="1"/>
</dbReference>
<gene>
    <name evidence="2" type="ORF">PVK06_030042</name>
</gene>
<name>A0ABR0NNB7_GOSAR</name>
<comment type="caution">
    <text evidence="2">The sequence shown here is derived from an EMBL/GenBank/DDBJ whole genome shotgun (WGS) entry which is preliminary data.</text>
</comment>
<feature type="domain" description="Reverse transcriptase" evidence="1">
    <location>
        <begin position="1"/>
        <end position="141"/>
    </location>
</feature>
<dbReference type="PROSITE" id="PS50878">
    <property type="entry name" value="RT_POL"/>
    <property type="match status" value="1"/>
</dbReference>
<evidence type="ECO:0000313" key="2">
    <source>
        <dbReference type="EMBL" id="KAK5802451.1"/>
    </source>
</evidence>
<accession>A0ABR0NNB7</accession>
<reference evidence="2 3" key="1">
    <citation type="submission" date="2023-03" db="EMBL/GenBank/DDBJ databases">
        <title>WGS of Gossypium arboreum.</title>
        <authorList>
            <person name="Yu D."/>
        </authorList>
    </citation>
    <scope>NUCLEOTIDE SEQUENCE [LARGE SCALE GENOMIC DNA]</scope>
    <source>
        <tissue evidence="2">Leaf</tissue>
    </source>
</reference>
<dbReference type="PANTHER" id="PTHR31635:SF196">
    <property type="entry name" value="REVERSE TRANSCRIPTASE DOMAIN-CONTAINING PROTEIN-RELATED"/>
    <property type="match status" value="1"/>
</dbReference>